<dbReference type="Gene3D" id="3.60.21.10">
    <property type="match status" value="1"/>
</dbReference>
<accession>A0AAX4HK97</accession>
<evidence type="ECO:0000256" key="1">
    <source>
        <dbReference type="ARBA" id="ARBA00010555"/>
    </source>
</evidence>
<dbReference type="Pfam" id="PF12320">
    <property type="entry name" value="SbcD_C"/>
    <property type="match status" value="1"/>
</dbReference>
<dbReference type="GO" id="GO:0004519">
    <property type="term" value="F:endonuclease activity"/>
    <property type="evidence" value="ECO:0007669"/>
    <property type="project" value="UniProtKB-KW"/>
</dbReference>
<evidence type="ECO:0000313" key="10">
    <source>
        <dbReference type="EMBL" id="WPU63656.1"/>
    </source>
</evidence>
<dbReference type="InterPro" id="IPR004593">
    <property type="entry name" value="SbcD"/>
</dbReference>
<evidence type="ECO:0000256" key="2">
    <source>
        <dbReference type="ARBA" id="ARBA00011322"/>
    </source>
</evidence>
<name>A0AAX4HK97_9BACT</name>
<dbReference type="Pfam" id="PF00149">
    <property type="entry name" value="Metallophos"/>
    <property type="match status" value="1"/>
</dbReference>
<dbReference type="PANTHER" id="PTHR30337:SF0">
    <property type="entry name" value="NUCLEASE SBCCD SUBUNIT D"/>
    <property type="match status" value="1"/>
</dbReference>
<feature type="domain" description="Calcineurin-like phosphoesterase" evidence="8">
    <location>
        <begin position="1"/>
        <end position="211"/>
    </location>
</feature>
<gene>
    <name evidence="7" type="primary">sbcD</name>
    <name evidence="10" type="ORF">SOO65_13255</name>
</gene>
<keyword evidence="7" id="KW-0255">Endonuclease</keyword>
<evidence type="ECO:0000256" key="4">
    <source>
        <dbReference type="ARBA" id="ARBA00022722"/>
    </source>
</evidence>
<feature type="domain" description="Nuclease SbcCD subunit D C-terminal" evidence="9">
    <location>
        <begin position="256"/>
        <end position="350"/>
    </location>
</feature>
<keyword evidence="7" id="KW-0235">DNA replication</keyword>
<dbReference type="InterPro" id="IPR029052">
    <property type="entry name" value="Metallo-depent_PP-like"/>
</dbReference>
<evidence type="ECO:0000256" key="3">
    <source>
        <dbReference type="ARBA" id="ARBA00013365"/>
    </source>
</evidence>
<proteinExistence type="inferred from homology"/>
<dbReference type="GO" id="GO:0008408">
    <property type="term" value="F:3'-5' exonuclease activity"/>
    <property type="evidence" value="ECO:0007669"/>
    <property type="project" value="InterPro"/>
</dbReference>
<dbReference type="EMBL" id="CP139487">
    <property type="protein sequence ID" value="WPU63656.1"/>
    <property type="molecule type" value="Genomic_DNA"/>
</dbReference>
<evidence type="ECO:0000259" key="8">
    <source>
        <dbReference type="Pfam" id="PF00149"/>
    </source>
</evidence>
<organism evidence="10 11">
    <name type="scientific">Peredibacter starrii</name>
    <dbReference type="NCBI Taxonomy" id="28202"/>
    <lineage>
        <taxon>Bacteria</taxon>
        <taxon>Pseudomonadati</taxon>
        <taxon>Bdellovibrionota</taxon>
        <taxon>Bacteriovoracia</taxon>
        <taxon>Bacteriovoracales</taxon>
        <taxon>Bacteriovoracaceae</taxon>
        <taxon>Peredibacter</taxon>
    </lineage>
</organism>
<dbReference type="InterPro" id="IPR004843">
    <property type="entry name" value="Calcineurin-like_PHP"/>
</dbReference>
<comment type="subunit">
    <text evidence="2 7">Heterodimer of SbcC and SbcD.</text>
</comment>
<dbReference type="CDD" id="cd00840">
    <property type="entry name" value="MPP_Mre11_N"/>
    <property type="match status" value="1"/>
</dbReference>
<dbReference type="GO" id="GO:0006260">
    <property type="term" value="P:DNA replication"/>
    <property type="evidence" value="ECO:0007669"/>
    <property type="project" value="UniProtKB-KW"/>
</dbReference>
<evidence type="ECO:0000256" key="6">
    <source>
        <dbReference type="ARBA" id="ARBA00022839"/>
    </source>
</evidence>
<dbReference type="RefSeq" id="WP_321390757.1">
    <property type="nucleotide sequence ID" value="NZ_CP139487.1"/>
</dbReference>
<evidence type="ECO:0000256" key="7">
    <source>
        <dbReference type="RuleBase" id="RU363069"/>
    </source>
</evidence>
<comment type="function">
    <text evidence="7">SbcCD cleaves DNA hairpin structures. These structures can inhibit DNA replication and are intermediates in certain DNA recombination reactions. The complex acts as a 3'-&gt;5' double strand exonuclease that can open hairpins. It also has a 5' single-strand endonuclease activity.</text>
</comment>
<dbReference type="KEGG" id="psti:SOO65_13255"/>
<evidence type="ECO:0000259" key="9">
    <source>
        <dbReference type="Pfam" id="PF12320"/>
    </source>
</evidence>
<reference evidence="10 11" key="1">
    <citation type="submission" date="2023-11" db="EMBL/GenBank/DDBJ databases">
        <title>Peredibacter starrii A3.12.</title>
        <authorList>
            <person name="Mitchell R.J."/>
        </authorList>
    </citation>
    <scope>NUCLEOTIDE SEQUENCE [LARGE SCALE GENOMIC DNA]</scope>
    <source>
        <strain evidence="10 11">A3.12</strain>
    </source>
</reference>
<keyword evidence="4 7" id="KW-0540">Nuclease</keyword>
<keyword evidence="6 7" id="KW-0269">Exonuclease</keyword>
<dbReference type="InterPro" id="IPR026843">
    <property type="entry name" value="SbcD_C"/>
</dbReference>
<comment type="similarity">
    <text evidence="1 7">Belongs to the SbcD family.</text>
</comment>
<keyword evidence="11" id="KW-1185">Reference proteome</keyword>
<dbReference type="NCBIfam" id="TIGR00619">
    <property type="entry name" value="sbcd"/>
    <property type="match status" value="1"/>
</dbReference>
<dbReference type="InterPro" id="IPR041796">
    <property type="entry name" value="Mre11_N"/>
</dbReference>
<dbReference type="GO" id="GO:0006310">
    <property type="term" value="P:DNA recombination"/>
    <property type="evidence" value="ECO:0007669"/>
    <property type="project" value="UniProtKB-KW"/>
</dbReference>
<dbReference type="PANTHER" id="PTHR30337">
    <property type="entry name" value="COMPONENT OF ATP-DEPENDENT DSDNA EXONUCLEASE"/>
    <property type="match status" value="1"/>
</dbReference>
<evidence type="ECO:0000256" key="5">
    <source>
        <dbReference type="ARBA" id="ARBA00022801"/>
    </source>
</evidence>
<protein>
    <recommendedName>
        <fullName evidence="3 7">Nuclease SbcCD subunit D</fullName>
    </recommendedName>
</protein>
<dbReference type="AlphaFoldDB" id="A0AAX4HK97"/>
<keyword evidence="7" id="KW-0233">DNA recombination</keyword>
<sequence length="380" mass="43387">MRILHTSDWHLGKRLFKLDRSPEHELFLNWLLSILREEKIDVLLIAGDIFDTPTPPHQSLEVFYNFLHRVSTETTTDTYIIAGNHDSGLLLEAPARLLSFHRVKIWGKLSTEIKDHWINITKGKESIDLCALPFFRSYELLPQGEGDALAVLKTYLEPQSKNPSILMLHHLAGVFEAAGSEQVISLSGVDSIPTEVMDRFDYVALGHIHKPQKVGKKSYYSGSPIPMRFSETQRKSVMIIDVKDSEFEIKTHQIPVFRDLFIVKADESTYLAKLKELIPSTELKGMVEVQLNLAAPRIGLIDEIKEVLDKKGLELLSFLPFYAAKDDAPKKHEKLFELSPLELFQEFYATKFPEEKEVPEDLKADFTELLEKVKHAPHSS</sequence>
<keyword evidence="5 7" id="KW-0378">Hydrolase</keyword>
<evidence type="ECO:0000313" key="11">
    <source>
        <dbReference type="Proteomes" id="UP001324634"/>
    </source>
</evidence>
<dbReference type="InterPro" id="IPR050535">
    <property type="entry name" value="DNA_Repair-Maintenance_Comp"/>
</dbReference>
<dbReference type="SUPFAM" id="SSF56300">
    <property type="entry name" value="Metallo-dependent phosphatases"/>
    <property type="match status" value="1"/>
</dbReference>
<dbReference type="Proteomes" id="UP001324634">
    <property type="component" value="Chromosome"/>
</dbReference>